<evidence type="ECO:0000256" key="2">
    <source>
        <dbReference type="SAM" id="MobiDB-lite"/>
    </source>
</evidence>
<reference evidence="4 5" key="1">
    <citation type="submission" date="2024-02" db="EMBL/GenBank/DDBJ databases">
        <authorList>
            <person name="Vignale AGUSTIN F."/>
            <person name="Sosa J E."/>
            <person name="Modenutti C."/>
        </authorList>
    </citation>
    <scope>NUCLEOTIDE SEQUENCE [LARGE SCALE GENOMIC DNA]</scope>
</reference>
<keyword evidence="5" id="KW-1185">Reference proteome</keyword>
<organism evidence="4 5">
    <name type="scientific">Ilex paraguariensis</name>
    <name type="common">yerba mate</name>
    <dbReference type="NCBI Taxonomy" id="185542"/>
    <lineage>
        <taxon>Eukaryota</taxon>
        <taxon>Viridiplantae</taxon>
        <taxon>Streptophyta</taxon>
        <taxon>Embryophyta</taxon>
        <taxon>Tracheophyta</taxon>
        <taxon>Spermatophyta</taxon>
        <taxon>Magnoliopsida</taxon>
        <taxon>eudicotyledons</taxon>
        <taxon>Gunneridae</taxon>
        <taxon>Pentapetalae</taxon>
        <taxon>asterids</taxon>
        <taxon>campanulids</taxon>
        <taxon>Aquifoliales</taxon>
        <taxon>Aquifoliaceae</taxon>
        <taxon>Ilex</taxon>
    </lineage>
</organism>
<feature type="compositionally biased region" description="Basic and acidic residues" evidence="2">
    <location>
        <begin position="1"/>
        <end position="11"/>
    </location>
</feature>
<dbReference type="Pfam" id="PF23005">
    <property type="entry name" value="DUF7032"/>
    <property type="match status" value="1"/>
</dbReference>
<dbReference type="Gene3D" id="1.25.10.10">
    <property type="entry name" value="Leucine-rich Repeat Variant"/>
    <property type="match status" value="1"/>
</dbReference>
<dbReference type="InterPro" id="IPR016024">
    <property type="entry name" value="ARM-type_fold"/>
</dbReference>
<name>A0ABC8UJT1_9AQUA</name>
<keyword evidence="1" id="KW-0677">Repeat</keyword>
<proteinExistence type="predicted"/>
<comment type="caution">
    <text evidence="4">The sequence shown here is derived from an EMBL/GenBank/DDBJ whole genome shotgun (WGS) entry which is preliminary data.</text>
</comment>
<dbReference type="InterPro" id="IPR000225">
    <property type="entry name" value="Armadillo"/>
</dbReference>
<feature type="region of interest" description="Disordered" evidence="2">
    <location>
        <begin position="1"/>
        <end position="26"/>
    </location>
</feature>
<dbReference type="Proteomes" id="UP001642360">
    <property type="component" value="Unassembled WGS sequence"/>
</dbReference>
<dbReference type="InterPro" id="IPR054296">
    <property type="entry name" value="DUF7032"/>
</dbReference>
<sequence length="584" mass="64356">MKNNMGEEKITTESNQDQDPPESSAGKLSLRPAIELLSSLIPLCHSIKVFAVKWQLIREKLEELLSGLTAVENCDSGDHPSLFTTVEAIKATLNDCSNLARRCVDLSYSGKLLMQSDIDIVSAKLGTHIKGLSDIYSLGLLIQNHAIVVSRPGPSASRDDMKFYVKDLLSRLKIGGTDMKKQALIAFNEVIYEDDRYIKIVLEMNSFITLLVDFLDLQETEIQEEAARGVSLIAGFEPYRSVLVGAGIIAPLIRVLESGSELGKEYAARCLQKVTENSDNAWSVSAHGGVIALLKICGTKCGCGGELVGLCCGVLKNLVGVEEIKRFMIEEGAIPVLIKLARSKDEISQISSIDFLLCMASGDESIRQMIVTDGGIRVLVRVFDPKSSFSTKAREVALRGIMNLCFPSLNPLNILMDYGFMDHILYFLRNGEFSVQELALKASFWLCGTSEEAKKAMGDAGFMPELVKFLNAKSFEVREMAAEALSSMVLVPRNQKRFVQNEQNLGLLLQKLDPEEANSGNRKLLLSILMSLTSCNSARKKIANSGYLKNIEKLADAQVSDAKKIVRKCSSNRFRSVWNGIWNS</sequence>
<dbReference type="PANTHER" id="PTHR46043:SF5">
    <property type="entry name" value="ARM REPEAT SUPERFAMILY PROTEIN"/>
    <property type="match status" value="1"/>
</dbReference>
<protein>
    <recommendedName>
        <fullName evidence="3">DUF7032 domain-containing protein</fullName>
    </recommendedName>
</protein>
<dbReference type="Pfam" id="PF00514">
    <property type="entry name" value="Arm"/>
    <property type="match status" value="1"/>
</dbReference>
<dbReference type="SMART" id="SM00185">
    <property type="entry name" value="ARM"/>
    <property type="match status" value="5"/>
</dbReference>
<evidence type="ECO:0000259" key="3">
    <source>
        <dbReference type="Pfam" id="PF23005"/>
    </source>
</evidence>
<evidence type="ECO:0000313" key="5">
    <source>
        <dbReference type="Proteomes" id="UP001642360"/>
    </source>
</evidence>
<gene>
    <name evidence="4" type="ORF">ILEXP_LOCUS51359</name>
</gene>
<feature type="domain" description="DUF7032" evidence="3">
    <location>
        <begin position="33"/>
        <end position="139"/>
    </location>
</feature>
<evidence type="ECO:0000313" key="4">
    <source>
        <dbReference type="EMBL" id="CAK9181307.1"/>
    </source>
</evidence>
<dbReference type="SUPFAM" id="SSF48371">
    <property type="entry name" value="ARM repeat"/>
    <property type="match status" value="1"/>
</dbReference>
<dbReference type="EMBL" id="CAUOFW020007980">
    <property type="protein sequence ID" value="CAK9181307.1"/>
    <property type="molecule type" value="Genomic_DNA"/>
</dbReference>
<evidence type="ECO:0000256" key="1">
    <source>
        <dbReference type="ARBA" id="ARBA00022737"/>
    </source>
</evidence>
<dbReference type="InterPro" id="IPR011989">
    <property type="entry name" value="ARM-like"/>
</dbReference>
<accession>A0ABC8UJT1</accession>
<dbReference type="PANTHER" id="PTHR46043">
    <property type="entry name" value="ARM REPEAT SUPERFAMILY PROTEIN"/>
    <property type="match status" value="1"/>
</dbReference>
<dbReference type="AlphaFoldDB" id="A0ABC8UJT1"/>